<keyword evidence="2" id="KW-0812">Transmembrane</keyword>
<evidence type="ECO:0000256" key="1">
    <source>
        <dbReference type="SAM" id="MobiDB-lite"/>
    </source>
</evidence>
<organism evidence="3 4">
    <name type="scientific">Amycolatopsis thermalba</name>
    <dbReference type="NCBI Taxonomy" id="944492"/>
    <lineage>
        <taxon>Bacteria</taxon>
        <taxon>Bacillati</taxon>
        <taxon>Actinomycetota</taxon>
        <taxon>Actinomycetes</taxon>
        <taxon>Pseudonocardiales</taxon>
        <taxon>Pseudonocardiaceae</taxon>
        <taxon>Amycolatopsis</taxon>
    </lineage>
</organism>
<dbReference type="Proteomes" id="UP000830158">
    <property type="component" value="Chromosome"/>
</dbReference>
<feature type="region of interest" description="Disordered" evidence="1">
    <location>
        <begin position="1"/>
        <end position="37"/>
    </location>
</feature>
<proteinExistence type="predicted"/>
<accession>A0ABY4NQ41</accession>
<keyword evidence="4" id="KW-1185">Reference proteome</keyword>
<evidence type="ECO:0000256" key="2">
    <source>
        <dbReference type="SAM" id="Phobius"/>
    </source>
</evidence>
<feature type="transmembrane region" description="Helical" evidence="2">
    <location>
        <begin position="39"/>
        <end position="57"/>
    </location>
</feature>
<protein>
    <submittedName>
        <fullName evidence="3">Uncharacterized protein</fullName>
    </submittedName>
</protein>
<name>A0ABY4NQ41_9PSEU</name>
<evidence type="ECO:0000313" key="4">
    <source>
        <dbReference type="Proteomes" id="UP000830158"/>
    </source>
</evidence>
<keyword evidence="2" id="KW-1133">Transmembrane helix</keyword>
<keyword evidence="2" id="KW-0472">Membrane</keyword>
<reference evidence="3" key="1">
    <citation type="submission" date="2022-01" db="EMBL/GenBank/DDBJ databases">
        <title>PSI-footprinting approach for the identification of protein synthesis inhibitor producers.</title>
        <authorList>
            <person name="Handel F."/>
            <person name="Kulik A."/>
            <person name="Wex K.W."/>
            <person name="Berscheid A."/>
            <person name="Saur J.S."/>
            <person name="Winkler A."/>
            <person name="Wibberg D."/>
            <person name="Kalinowski J."/>
            <person name="Broetz-Oesterhelt H."/>
            <person name="Mast Y."/>
        </authorList>
    </citation>
    <scope>NUCLEOTIDE SEQUENCE</scope>
    <source>
        <strain evidence="3">KNN 49.3e</strain>
    </source>
</reference>
<sequence>MAALLMHEQRRRSESRESQRKESAWPSRTFPGLKTGSGLLPKVVTALVVLALLAIVVKHPADAATWAKSIGSGIGAIIDGIATFVRQLSA</sequence>
<evidence type="ECO:0000313" key="3">
    <source>
        <dbReference type="EMBL" id="UQS21773.1"/>
    </source>
</evidence>
<gene>
    <name evidence="3" type="ORF">L1857_02495</name>
</gene>
<dbReference type="EMBL" id="CP091196">
    <property type="protein sequence ID" value="UQS21773.1"/>
    <property type="molecule type" value="Genomic_DNA"/>
</dbReference>
<feature type="compositionally biased region" description="Basic and acidic residues" evidence="1">
    <location>
        <begin position="7"/>
        <end position="23"/>
    </location>
</feature>
<dbReference type="RefSeq" id="WP_094003349.1">
    <property type="nucleotide sequence ID" value="NZ_CP091196.1"/>
</dbReference>